<feature type="transmembrane region" description="Helical" evidence="1">
    <location>
        <begin position="68"/>
        <end position="87"/>
    </location>
</feature>
<keyword evidence="3" id="KW-1185">Reference proteome</keyword>
<evidence type="ECO:0000256" key="1">
    <source>
        <dbReference type="SAM" id="Phobius"/>
    </source>
</evidence>
<feature type="transmembrane region" description="Helical" evidence="1">
    <location>
        <begin position="177"/>
        <end position="196"/>
    </location>
</feature>
<dbReference type="InterPro" id="IPR007038">
    <property type="entry name" value="HupE_UreJ"/>
</dbReference>
<feature type="transmembrane region" description="Helical" evidence="1">
    <location>
        <begin position="117"/>
        <end position="137"/>
    </location>
</feature>
<dbReference type="RefSeq" id="WP_087276447.1">
    <property type="nucleotide sequence ID" value="NZ_CP021455.1"/>
</dbReference>
<sequence length="197" mass="19711">MRFARFVLPVLATAAWPVWAHTGADAGAHHHGFMAGALHPLMGLDHLVAMLAVGLWSGLAARPGREVLVAPLGFAAMLLVGAGVGLAGIALPAVEPLIAASLLVLGLLVGAQQRLPVWASVALMGGFALCHGVAHGYELAGEAAAVPTLAGMLLATLALHGTGIGLAGVLRRVHRGVPRAAGWMVALLGVALLGGAA</sequence>
<feature type="transmembrane region" description="Helical" evidence="1">
    <location>
        <begin position="93"/>
        <end position="110"/>
    </location>
</feature>
<gene>
    <name evidence="2" type="ORF">CCO03_01765</name>
</gene>
<dbReference type="PIRSF" id="PIRSF016919">
    <property type="entry name" value="HupE_UreJ"/>
    <property type="match status" value="1"/>
</dbReference>
<keyword evidence="1" id="KW-0472">Membrane</keyword>
<dbReference type="OrthoDB" id="9808192at2"/>
<reference evidence="2 3" key="1">
    <citation type="submission" date="2017-05" db="EMBL/GenBank/DDBJ databases">
        <authorList>
            <person name="Song R."/>
            <person name="Chenine A.L."/>
            <person name="Ruprecht R.M."/>
        </authorList>
    </citation>
    <scope>NUCLEOTIDE SEQUENCE [LARGE SCALE GENOMIC DNA]</scope>
    <source>
        <strain evidence="2 3">DSM 26136</strain>
    </source>
</reference>
<organism evidence="2 3">
    <name type="scientific">Comamonas serinivorans</name>
    <dbReference type="NCBI Taxonomy" id="1082851"/>
    <lineage>
        <taxon>Bacteria</taxon>
        <taxon>Pseudomonadati</taxon>
        <taxon>Pseudomonadota</taxon>
        <taxon>Betaproteobacteria</taxon>
        <taxon>Burkholderiales</taxon>
        <taxon>Comamonadaceae</taxon>
        <taxon>Comamonas</taxon>
    </lineage>
</organism>
<protein>
    <submittedName>
        <fullName evidence="2">Urease accessory protein UreJ</fullName>
    </submittedName>
</protein>
<proteinExistence type="predicted"/>
<dbReference type="Pfam" id="PF04955">
    <property type="entry name" value="HupE_UreJ"/>
    <property type="match status" value="1"/>
</dbReference>
<dbReference type="KEGG" id="cser:CCO03_01765"/>
<dbReference type="Proteomes" id="UP000196138">
    <property type="component" value="Chromosome"/>
</dbReference>
<keyword evidence="1" id="KW-1133">Transmembrane helix</keyword>
<keyword evidence="1" id="KW-0812">Transmembrane</keyword>
<dbReference type="AlphaFoldDB" id="A0A1Y0EJN6"/>
<evidence type="ECO:0000313" key="3">
    <source>
        <dbReference type="Proteomes" id="UP000196138"/>
    </source>
</evidence>
<feature type="transmembrane region" description="Helical" evidence="1">
    <location>
        <begin position="149"/>
        <end position="170"/>
    </location>
</feature>
<evidence type="ECO:0000313" key="2">
    <source>
        <dbReference type="EMBL" id="ARU03579.1"/>
    </source>
</evidence>
<feature type="transmembrane region" description="Helical" evidence="1">
    <location>
        <begin position="36"/>
        <end position="56"/>
    </location>
</feature>
<dbReference type="EMBL" id="CP021455">
    <property type="protein sequence ID" value="ARU03579.1"/>
    <property type="molecule type" value="Genomic_DNA"/>
</dbReference>
<name>A0A1Y0EJN6_9BURK</name>
<accession>A0A1Y0EJN6</accession>